<proteinExistence type="predicted"/>
<dbReference type="AlphaFoldDB" id="A0A2H0V4M1"/>
<evidence type="ECO:0000313" key="1">
    <source>
        <dbReference type="EMBL" id="PIR94034.1"/>
    </source>
</evidence>
<evidence type="ECO:0000313" key="2">
    <source>
        <dbReference type="Proteomes" id="UP000229901"/>
    </source>
</evidence>
<protein>
    <submittedName>
        <fullName evidence="1">Uncharacterized protein</fullName>
    </submittedName>
</protein>
<reference evidence="2" key="1">
    <citation type="submission" date="2017-09" db="EMBL/GenBank/DDBJ databases">
        <title>Depth-based differentiation of microbial function through sediment-hosted aquifers and enrichment of novel symbionts in the deep terrestrial subsurface.</title>
        <authorList>
            <person name="Probst A.J."/>
            <person name="Ladd B."/>
            <person name="Jarett J.K."/>
            <person name="Geller-Mcgrath D.E."/>
            <person name="Sieber C.M.K."/>
            <person name="Emerson J.B."/>
            <person name="Anantharaman K."/>
            <person name="Thomas B.C."/>
            <person name="Malmstrom R."/>
            <person name="Stieglmeier M."/>
            <person name="Klingl A."/>
            <person name="Woyke T."/>
            <person name="Ryan C.M."/>
            <person name="Banfield J.F."/>
        </authorList>
    </citation>
    <scope>NUCLEOTIDE SEQUENCE [LARGE SCALE GENOMIC DNA]</scope>
</reference>
<name>A0A2H0V4M1_9BACT</name>
<gene>
    <name evidence="1" type="ORF">COT97_03455</name>
</gene>
<dbReference type="Proteomes" id="UP000229901">
    <property type="component" value="Unassembled WGS sequence"/>
</dbReference>
<organism evidence="1 2">
    <name type="scientific">Candidatus Falkowbacteria bacterium CG10_big_fil_rev_8_21_14_0_10_39_11</name>
    <dbReference type="NCBI Taxonomy" id="1974565"/>
    <lineage>
        <taxon>Bacteria</taxon>
        <taxon>Candidatus Falkowiibacteriota</taxon>
    </lineage>
</organism>
<dbReference type="EMBL" id="PFAP01000022">
    <property type="protein sequence ID" value="PIR94034.1"/>
    <property type="molecule type" value="Genomic_DNA"/>
</dbReference>
<accession>A0A2H0V4M1</accession>
<sequence>MGDPNLVVNLVKHLVADPTILLGLTMTPREIIARNVDREVDVSFEQVLRKVLVEWTRHVVHEINYSRFVNGCVCNENPMERFEWESMVRSALSVKGVKLDALLRKELNAVLDDGGVLRDKKLSTLELKSRKRGEWFRMPSGFLGSDSISQSPRWVERTEFYVLLTVSF</sequence>
<comment type="caution">
    <text evidence="1">The sequence shown here is derived from an EMBL/GenBank/DDBJ whole genome shotgun (WGS) entry which is preliminary data.</text>
</comment>